<gene>
    <name evidence="7" type="ORF">H6P81_007607</name>
</gene>
<dbReference type="Pfam" id="PF03469">
    <property type="entry name" value="XH"/>
    <property type="match status" value="1"/>
</dbReference>
<feature type="domain" description="Zinc finger-XS" evidence="6">
    <location>
        <begin position="59"/>
        <end position="99"/>
    </location>
</feature>
<dbReference type="EMBL" id="JAINDJ010000003">
    <property type="protein sequence ID" value="KAG9454703.1"/>
    <property type="molecule type" value="Genomic_DNA"/>
</dbReference>
<feature type="domain" description="Factor of DNA methylation 1-5/IDN2" evidence="5">
    <location>
        <begin position="502"/>
        <end position="578"/>
    </location>
</feature>
<comment type="caution">
    <text evidence="7">The sequence shown here is derived from an EMBL/GenBank/DDBJ whole genome shotgun (WGS) entry which is preliminary data.</text>
</comment>
<name>A0AAV7F0Y7_ARIFI</name>
<keyword evidence="2" id="KW-0943">RNA-mediated gene silencing</keyword>
<dbReference type="InterPro" id="IPR005379">
    <property type="entry name" value="FDM1-5/IDN2_XH"/>
</dbReference>
<dbReference type="Pfam" id="PF03470">
    <property type="entry name" value="zf-XS"/>
    <property type="match status" value="1"/>
</dbReference>
<dbReference type="PANTHER" id="PTHR21596:SF3">
    <property type="entry name" value="FACTOR OF DNA METHYLATION 1-RELATED"/>
    <property type="match status" value="1"/>
</dbReference>
<dbReference type="Gene3D" id="3.30.70.2890">
    <property type="entry name" value="XS domain"/>
    <property type="match status" value="1"/>
</dbReference>
<reference evidence="7 8" key="1">
    <citation type="submission" date="2021-07" db="EMBL/GenBank/DDBJ databases">
        <title>The Aristolochia fimbriata genome: insights into angiosperm evolution, floral development and chemical biosynthesis.</title>
        <authorList>
            <person name="Jiao Y."/>
        </authorList>
    </citation>
    <scope>NUCLEOTIDE SEQUENCE [LARGE SCALE GENOMIC DNA]</scope>
    <source>
        <strain evidence="7">IBCAS-2021</strain>
        <tissue evidence="7">Leaf</tissue>
    </source>
</reference>
<dbReference type="PANTHER" id="PTHR21596">
    <property type="entry name" value="RIBONUCLEASE P SUBUNIT P38"/>
    <property type="match status" value="1"/>
</dbReference>
<dbReference type="InterPro" id="IPR038588">
    <property type="entry name" value="XS_domain_sf"/>
</dbReference>
<evidence type="ECO:0000313" key="7">
    <source>
        <dbReference type="EMBL" id="KAG9454703.1"/>
    </source>
</evidence>
<accession>A0AAV7F0Y7</accession>
<dbReference type="InterPro" id="IPR005381">
    <property type="entry name" value="Znf-XS_domain"/>
</dbReference>
<keyword evidence="8" id="KW-1185">Reference proteome</keyword>
<dbReference type="AlphaFoldDB" id="A0AAV7F0Y7"/>
<evidence type="ECO:0000259" key="5">
    <source>
        <dbReference type="Pfam" id="PF03469"/>
    </source>
</evidence>
<feature type="coiled-coil region" evidence="3">
    <location>
        <begin position="267"/>
        <end position="376"/>
    </location>
</feature>
<dbReference type="InterPro" id="IPR045177">
    <property type="entry name" value="FDM1-5/IDN2"/>
</dbReference>
<dbReference type="Pfam" id="PF03468">
    <property type="entry name" value="XS"/>
    <property type="match status" value="1"/>
</dbReference>
<feature type="coiled-coil region" evidence="3">
    <location>
        <begin position="419"/>
        <end position="520"/>
    </location>
</feature>
<evidence type="ECO:0000256" key="3">
    <source>
        <dbReference type="SAM" id="Coils"/>
    </source>
</evidence>
<evidence type="ECO:0000259" key="4">
    <source>
        <dbReference type="Pfam" id="PF03468"/>
    </source>
</evidence>
<dbReference type="GO" id="GO:0080188">
    <property type="term" value="P:gene silencing by siRNA-directed DNA methylation"/>
    <property type="evidence" value="ECO:0007669"/>
    <property type="project" value="InterPro"/>
</dbReference>
<dbReference type="InterPro" id="IPR005380">
    <property type="entry name" value="XS_domain"/>
</dbReference>
<evidence type="ECO:0000256" key="1">
    <source>
        <dbReference type="ARBA" id="ARBA00023054"/>
    </source>
</evidence>
<organism evidence="7 8">
    <name type="scientific">Aristolochia fimbriata</name>
    <name type="common">White veined hardy Dutchman's pipe vine</name>
    <dbReference type="NCBI Taxonomy" id="158543"/>
    <lineage>
        <taxon>Eukaryota</taxon>
        <taxon>Viridiplantae</taxon>
        <taxon>Streptophyta</taxon>
        <taxon>Embryophyta</taxon>
        <taxon>Tracheophyta</taxon>
        <taxon>Spermatophyta</taxon>
        <taxon>Magnoliopsida</taxon>
        <taxon>Magnoliidae</taxon>
        <taxon>Piperales</taxon>
        <taxon>Aristolochiaceae</taxon>
        <taxon>Aristolochia</taxon>
    </lineage>
</organism>
<proteinExistence type="predicted"/>
<evidence type="ECO:0000313" key="8">
    <source>
        <dbReference type="Proteomes" id="UP000825729"/>
    </source>
</evidence>
<feature type="domain" description="XS" evidence="4">
    <location>
        <begin position="125"/>
        <end position="234"/>
    </location>
</feature>
<sequence length="579" mass="68092">MAFFSSCFSVGSGGVDMDYTGEEDSEISETEIETFRDRFYEQLQKDPHKVKISEVSFRCPYCRGKKKQEYQYKDLLQHAHGVGQSNRRSSERAKHLALEKFLRVELAVEVKVEVQDRPRPARRNDEMYVYPWTGILWNVKTQIGDDGKRVGASASKLKDEFSRFNSLKVKHVWNFKGHTGAAILDFGHDWSGFNSGMQFENYFAALQQGKEQWFKKRNYPDRMYGWLARADDFNYSGPVGKFLREAGDLKAIADLEKEEERKRGMLVEDLACTIEDKNRNIKELESRFKTTTSSLQQVIERTVWVCVLPEALLYIELNQLRKERLDHLQEVHSQNERQRQDLESKMQALELRNQELDQREAQNEFERRTLQEEKEKNAAKAMSFEKAAMKQREANESFVRLVEDQKKMKEMVLDLTMRLEKKLDEQHKLELDLEQLRGKSQVEACTGDIDPLAEAKMKELQERIDDLKDELDDSVKLTGVLAIQQRQINDELQEARKELISKATRMKDKDDEKLQKLEEEWGEEVCNAVEKAVLEINEYNASGGYTVYELWHFKESRKAKMKEVIQYIFKQWKTHKRKR</sequence>
<evidence type="ECO:0000256" key="2">
    <source>
        <dbReference type="ARBA" id="ARBA00023158"/>
    </source>
</evidence>
<protein>
    <submittedName>
        <fullName evidence="7">Uncharacterized protein</fullName>
    </submittedName>
</protein>
<dbReference type="Proteomes" id="UP000825729">
    <property type="component" value="Unassembled WGS sequence"/>
</dbReference>
<keyword evidence="1 3" id="KW-0175">Coiled coil</keyword>
<evidence type="ECO:0000259" key="6">
    <source>
        <dbReference type="Pfam" id="PF03470"/>
    </source>
</evidence>